<dbReference type="InterPro" id="IPR025789">
    <property type="entry name" value="DOT1_dom"/>
</dbReference>
<accession>A0AAN9VXC8</accession>
<keyword evidence="5 11" id="KW-0808">Transferase</keyword>
<sequence>MARQLSLRSPYGEEPIILQWPDSCENSEQFSDLYIVETIKWVCDDMPELKRPIKKSLLREYDTGNFESMKTLCERFNREIERLQKVRKYVSTTSNAKRRPSRGLLQHILRLTYECSVIDPKKLNQYKPFSHEVYGETSFEVISTLTEKIDITEDDVFLDLGSGIGQVVLQISASTACRRSLGIERSEIPCAYAENMDRNFRQWMKWFGKDHGEYHLIRGDFLEPQFRDYILTANIIFVNNYAFDPVMDYKLKEMLADMREGSRIVSSRSLCPENFRITERSLNDIGCIITMSEMCCFSGSVSWTNKPVPYYLHVINRTKLELYFQGLKDSKNQDSRKNDTGSHYLTHNISLKLDKKSGHERKDKVSEYNFIAKSDCKSLKHSCVLQTQLLNSGFQHQAHVENNLRKCRNKVRRQNTKRPLKLRLYSPVGAEPLVYLWPYDTPTSCEELDFVSEITETIEFVCEHFLDDTSTTKSRISDVDTCSYESMKMLCVTFNEEVAEYVKRKQSSTVKNKMNDNNSNALLVHVLGQVYNRSVSDAKKLNHYKPFSSEVYGETSHEVIFEIMNKIKLTNDDIFLDLGSGVGQVVLQVAACTPCKISIGIERAKVASSYAKSMDINFKKLMNWYGKKYGDYSLIEGDFFDKSFRKVILDASVIFVNNYAFDAVTDYKLREIFADIKEGTQIISPRSLCSLNFRINQRNLDDIGSIMNVTQISNTSNSLSWTSNPVPFYLHVIDRTMLTRFLEKWIPSKVRRKRSSV</sequence>
<organism evidence="13 14">
    <name type="scientific">Gryllus longicercus</name>
    <dbReference type="NCBI Taxonomy" id="2509291"/>
    <lineage>
        <taxon>Eukaryota</taxon>
        <taxon>Metazoa</taxon>
        <taxon>Ecdysozoa</taxon>
        <taxon>Arthropoda</taxon>
        <taxon>Hexapoda</taxon>
        <taxon>Insecta</taxon>
        <taxon>Pterygota</taxon>
        <taxon>Neoptera</taxon>
        <taxon>Polyneoptera</taxon>
        <taxon>Orthoptera</taxon>
        <taxon>Ensifera</taxon>
        <taxon>Gryllidea</taxon>
        <taxon>Grylloidea</taxon>
        <taxon>Gryllidae</taxon>
        <taxon>Gryllinae</taxon>
        <taxon>Gryllus</taxon>
    </lineage>
</organism>
<dbReference type="GO" id="GO:0000077">
    <property type="term" value="P:DNA damage checkpoint signaling"/>
    <property type="evidence" value="ECO:0007669"/>
    <property type="project" value="TreeGrafter"/>
</dbReference>
<dbReference type="PANTHER" id="PTHR21451">
    <property type="entry name" value="HISTONE H3 METHYLTRANSFERASE"/>
    <property type="match status" value="1"/>
</dbReference>
<evidence type="ECO:0000256" key="7">
    <source>
        <dbReference type="ARBA" id="ARBA00022853"/>
    </source>
</evidence>
<dbReference type="EC" id="2.1.1.360" evidence="2 11"/>
<dbReference type="PANTHER" id="PTHR21451:SF0">
    <property type="entry name" value="HISTONE-LYSINE N-METHYLTRANSFERASE, H3 LYSINE-79 SPECIFIC"/>
    <property type="match status" value="1"/>
</dbReference>
<evidence type="ECO:0000256" key="3">
    <source>
        <dbReference type="ARBA" id="ARBA00020987"/>
    </source>
</evidence>
<keyword evidence="8 11" id="KW-0539">Nucleus</keyword>
<dbReference type="Proteomes" id="UP001378592">
    <property type="component" value="Unassembled WGS sequence"/>
</dbReference>
<comment type="caution">
    <text evidence="13">The sequence shown here is derived from an EMBL/GenBank/DDBJ whole genome shotgun (WGS) entry which is preliminary data.</text>
</comment>
<comment type="miscellaneous">
    <text evidence="11">In contrast to other lysine histone methyltransferases, it does not contain a SET domain, suggesting the existence of another mechanism for methylation of lysine residues of histones.</text>
</comment>
<evidence type="ECO:0000313" key="14">
    <source>
        <dbReference type="Proteomes" id="UP001378592"/>
    </source>
</evidence>
<dbReference type="GO" id="GO:0140956">
    <property type="term" value="F:histone H3K79 trimethyltransferase activity"/>
    <property type="evidence" value="ECO:0007669"/>
    <property type="project" value="UniProtKB-EC"/>
</dbReference>
<evidence type="ECO:0000256" key="9">
    <source>
        <dbReference type="ARBA" id="ARBA00029821"/>
    </source>
</evidence>
<comment type="function">
    <text evidence="11">Histone methyltransferase that specifically trimethylates histone H3 to form H3K79me3. This methylation is required for telomere silencing and for the pachytene checkpoint during the meiotic cell cycle by allowing the recruitment of RAD9 to double strand breaks. Nucleosomes are preferred as substrate compared to free histone.</text>
</comment>
<dbReference type="InterPro" id="IPR030445">
    <property type="entry name" value="H3-K79_meTrfase"/>
</dbReference>
<keyword evidence="7 11" id="KW-0156">Chromatin regulator</keyword>
<protein>
    <recommendedName>
        <fullName evidence="3 11">Histone-lysine N-methyltransferase, H3 lysine-79 specific</fullName>
        <ecNumber evidence="2 11">2.1.1.360</ecNumber>
    </recommendedName>
    <alternativeName>
        <fullName evidence="9 11">Histone H3-K79 methyltransferase</fullName>
    </alternativeName>
</protein>
<dbReference type="Gene3D" id="3.40.50.150">
    <property type="entry name" value="Vaccinia Virus protein VP39"/>
    <property type="match status" value="2"/>
</dbReference>
<proteinExistence type="inferred from homology"/>
<feature type="domain" description="DOT1" evidence="12">
    <location>
        <begin position="14"/>
        <end position="328"/>
    </location>
</feature>
<dbReference type="GO" id="GO:0006281">
    <property type="term" value="P:DNA repair"/>
    <property type="evidence" value="ECO:0007669"/>
    <property type="project" value="TreeGrafter"/>
</dbReference>
<comment type="similarity">
    <text evidence="11">Belongs to the class I-like SAM-binding methyltransferase superfamily. DOT1 family.</text>
</comment>
<evidence type="ECO:0000256" key="6">
    <source>
        <dbReference type="ARBA" id="ARBA00022691"/>
    </source>
</evidence>
<evidence type="ECO:0000256" key="8">
    <source>
        <dbReference type="ARBA" id="ARBA00023242"/>
    </source>
</evidence>
<dbReference type="Gene3D" id="1.10.260.60">
    <property type="match status" value="2"/>
</dbReference>
<evidence type="ECO:0000256" key="1">
    <source>
        <dbReference type="ARBA" id="ARBA00004123"/>
    </source>
</evidence>
<evidence type="ECO:0000256" key="5">
    <source>
        <dbReference type="ARBA" id="ARBA00022679"/>
    </source>
</evidence>
<dbReference type="EMBL" id="JAZDUA010000015">
    <property type="protein sequence ID" value="KAK7873280.1"/>
    <property type="molecule type" value="Genomic_DNA"/>
</dbReference>
<name>A0AAN9VXC8_9ORTH</name>
<dbReference type="CDD" id="cd02440">
    <property type="entry name" value="AdoMet_MTases"/>
    <property type="match status" value="2"/>
</dbReference>
<keyword evidence="4 11" id="KW-0489">Methyltransferase</keyword>
<evidence type="ECO:0000256" key="4">
    <source>
        <dbReference type="ARBA" id="ARBA00022603"/>
    </source>
</evidence>
<reference evidence="13 14" key="1">
    <citation type="submission" date="2024-03" db="EMBL/GenBank/DDBJ databases">
        <title>The genome assembly and annotation of the cricket Gryllus longicercus Weissman &amp; Gray.</title>
        <authorList>
            <person name="Szrajer S."/>
            <person name="Gray D."/>
            <person name="Ylla G."/>
        </authorList>
    </citation>
    <scope>NUCLEOTIDE SEQUENCE [LARGE SCALE GENOMIC DNA]</scope>
    <source>
        <strain evidence="13">DAG 2021-001</strain>
        <tissue evidence="13">Whole body minus gut</tissue>
    </source>
</reference>
<feature type="domain" description="DOT1" evidence="12">
    <location>
        <begin position="431"/>
        <end position="746"/>
    </location>
</feature>
<dbReference type="GO" id="GO:0035097">
    <property type="term" value="C:histone methyltransferase complex"/>
    <property type="evidence" value="ECO:0007669"/>
    <property type="project" value="UniProtKB-ARBA"/>
</dbReference>
<comment type="catalytic activity">
    <reaction evidence="10 11">
        <text>L-lysyl(79)-[histone H3] + 3 S-adenosyl-L-methionine = N(6),N(6),N(6)-trimethyl-L-lysyl(79)-[histone H3] + 3 S-adenosyl-L-homocysteine + 3 H(+)</text>
        <dbReference type="Rhea" id="RHEA:60328"/>
        <dbReference type="Rhea" id="RHEA-COMP:15549"/>
        <dbReference type="Rhea" id="RHEA-COMP:15552"/>
        <dbReference type="ChEBI" id="CHEBI:15378"/>
        <dbReference type="ChEBI" id="CHEBI:29969"/>
        <dbReference type="ChEBI" id="CHEBI:57856"/>
        <dbReference type="ChEBI" id="CHEBI:59789"/>
        <dbReference type="ChEBI" id="CHEBI:61961"/>
        <dbReference type="EC" id="2.1.1.360"/>
    </reaction>
</comment>
<gene>
    <name evidence="13" type="ORF">R5R35_011346</name>
</gene>
<evidence type="ECO:0000256" key="10">
    <source>
        <dbReference type="ARBA" id="ARBA00047770"/>
    </source>
</evidence>
<dbReference type="SUPFAM" id="SSF53335">
    <property type="entry name" value="S-adenosyl-L-methionine-dependent methyltransferases"/>
    <property type="match status" value="2"/>
</dbReference>
<evidence type="ECO:0000256" key="2">
    <source>
        <dbReference type="ARBA" id="ARBA00012190"/>
    </source>
</evidence>
<dbReference type="FunFam" id="3.40.50.150:FF:000033">
    <property type="entry name" value="Histone-lysine N-methyltransferase, H3 lysine-79 specific"/>
    <property type="match status" value="2"/>
</dbReference>
<dbReference type="Pfam" id="PF08123">
    <property type="entry name" value="DOT1"/>
    <property type="match status" value="2"/>
</dbReference>
<dbReference type="AlphaFoldDB" id="A0AAN9VXC8"/>
<evidence type="ECO:0000259" key="12">
    <source>
        <dbReference type="PROSITE" id="PS51569"/>
    </source>
</evidence>
<dbReference type="InterPro" id="IPR029063">
    <property type="entry name" value="SAM-dependent_MTases_sf"/>
</dbReference>
<keyword evidence="14" id="KW-1185">Reference proteome</keyword>
<dbReference type="GO" id="GO:0032259">
    <property type="term" value="P:methylation"/>
    <property type="evidence" value="ECO:0007669"/>
    <property type="project" value="UniProtKB-KW"/>
</dbReference>
<dbReference type="PROSITE" id="PS51569">
    <property type="entry name" value="DOT1"/>
    <property type="match status" value="2"/>
</dbReference>
<keyword evidence="6 11" id="KW-0949">S-adenosyl-L-methionine</keyword>
<comment type="subcellular location">
    <subcellularLocation>
        <location evidence="1 11">Nucleus</location>
    </subcellularLocation>
</comment>
<evidence type="ECO:0000256" key="11">
    <source>
        <dbReference type="RuleBase" id="RU271113"/>
    </source>
</evidence>
<evidence type="ECO:0000313" key="13">
    <source>
        <dbReference type="EMBL" id="KAK7873280.1"/>
    </source>
</evidence>